<dbReference type="Proteomes" id="UP000886520">
    <property type="component" value="Chromosome 19"/>
</dbReference>
<reference evidence="2" key="1">
    <citation type="submission" date="2021-01" db="EMBL/GenBank/DDBJ databases">
        <title>Adiantum capillus-veneris genome.</title>
        <authorList>
            <person name="Fang Y."/>
            <person name="Liao Q."/>
        </authorList>
    </citation>
    <scope>NUCLEOTIDE SEQUENCE</scope>
    <source>
        <strain evidence="2">H3</strain>
        <tissue evidence="2">Leaf</tissue>
    </source>
</reference>
<comment type="caution">
    <text evidence="2">The sequence shown here is derived from an EMBL/GenBank/DDBJ whole genome shotgun (WGS) entry which is preliminary data.</text>
</comment>
<organism evidence="2 3">
    <name type="scientific">Adiantum capillus-veneris</name>
    <name type="common">Maidenhair fern</name>
    <dbReference type="NCBI Taxonomy" id="13818"/>
    <lineage>
        <taxon>Eukaryota</taxon>
        <taxon>Viridiplantae</taxon>
        <taxon>Streptophyta</taxon>
        <taxon>Embryophyta</taxon>
        <taxon>Tracheophyta</taxon>
        <taxon>Polypodiopsida</taxon>
        <taxon>Polypodiidae</taxon>
        <taxon>Polypodiales</taxon>
        <taxon>Pteridineae</taxon>
        <taxon>Pteridaceae</taxon>
        <taxon>Vittarioideae</taxon>
        <taxon>Adiantum</taxon>
    </lineage>
</organism>
<feature type="compositionally biased region" description="Basic and acidic residues" evidence="1">
    <location>
        <begin position="1"/>
        <end position="17"/>
    </location>
</feature>
<gene>
    <name evidence="2" type="ORF">GOP47_0019468</name>
</gene>
<dbReference type="AlphaFoldDB" id="A0A9D4UC30"/>
<accession>A0A9D4UC30</accession>
<dbReference type="EMBL" id="JABFUD020000019">
    <property type="protein sequence ID" value="KAI5064773.1"/>
    <property type="molecule type" value="Genomic_DNA"/>
</dbReference>
<name>A0A9D4UC30_ADICA</name>
<feature type="region of interest" description="Disordered" evidence="1">
    <location>
        <begin position="1"/>
        <end position="46"/>
    </location>
</feature>
<evidence type="ECO:0000256" key="1">
    <source>
        <dbReference type="SAM" id="MobiDB-lite"/>
    </source>
</evidence>
<protein>
    <submittedName>
        <fullName evidence="2">Uncharacterized protein</fullName>
    </submittedName>
</protein>
<feature type="non-terminal residue" evidence="2">
    <location>
        <position position="1"/>
    </location>
</feature>
<sequence>NQDKQRSDSESEYKLVEVEEEVEVSTDGENDDAGVGGDGQEANEASQHDLAHAEDLLGRQRSSKLLMESLPEYSKDPLYAKHFELSRIDPMHHSLISQ</sequence>
<feature type="compositionally biased region" description="Acidic residues" evidence="1">
    <location>
        <begin position="18"/>
        <end position="32"/>
    </location>
</feature>
<evidence type="ECO:0000313" key="3">
    <source>
        <dbReference type="Proteomes" id="UP000886520"/>
    </source>
</evidence>
<evidence type="ECO:0000313" key="2">
    <source>
        <dbReference type="EMBL" id="KAI5064773.1"/>
    </source>
</evidence>
<keyword evidence="3" id="KW-1185">Reference proteome</keyword>
<proteinExistence type="predicted"/>